<dbReference type="Proteomes" id="UP001434883">
    <property type="component" value="Unassembled WGS sequence"/>
</dbReference>
<name>A0ABV0R5I7_9TELE</name>
<keyword evidence="2" id="KW-1185">Reference proteome</keyword>
<accession>A0ABV0R5I7</accession>
<gene>
    <name evidence="1" type="ORF">XENOCAPTIV_029619</name>
</gene>
<evidence type="ECO:0000313" key="2">
    <source>
        <dbReference type="Proteomes" id="UP001434883"/>
    </source>
</evidence>
<organism evidence="1 2">
    <name type="scientific">Xenoophorus captivus</name>
    <dbReference type="NCBI Taxonomy" id="1517983"/>
    <lineage>
        <taxon>Eukaryota</taxon>
        <taxon>Metazoa</taxon>
        <taxon>Chordata</taxon>
        <taxon>Craniata</taxon>
        <taxon>Vertebrata</taxon>
        <taxon>Euteleostomi</taxon>
        <taxon>Actinopterygii</taxon>
        <taxon>Neopterygii</taxon>
        <taxon>Teleostei</taxon>
        <taxon>Neoteleostei</taxon>
        <taxon>Acanthomorphata</taxon>
        <taxon>Ovalentaria</taxon>
        <taxon>Atherinomorphae</taxon>
        <taxon>Cyprinodontiformes</taxon>
        <taxon>Goodeidae</taxon>
        <taxon>Xenoophorus</taxon>
    </lineage>
</organism>
<proteinExistence type="predicted"/>
<protein>
    <submittedName>
        <fullName evidence="1">Uncharacterized protein</fullName>
    </submittedName>
</protein>
<sequence>MGGAHLKLSSGPRQGCQLACIHQKFEQIMFRVCLVCRDVGCLFPDSRPPVQVLDGGKIGTTDLSSQDNHSLESFSVKPLRNQRCQMHFIWALEKRTGLLFKVLFSEEGKCSILFGN</sequence>
<evidence type="ECO:0000313" key="1">
    <source>
        <dbReference type="EMBL" id="MEQ2203403.1"/>
    </source>
</evidence>
<comment type="caution">
    <text evidence="1">The sequence shown here is derived from an EMBL/GenBank/DDBJ whole genome shotgun (WGS) entry which is preliminary data.</text>
</comment>
<reference evidence="1 2" key="1">
    <citation type="submission" date="2021-06" db="EMBL/GenBank/DDBJ databases">
        <authorList>
            <person name="Palmer J.M."/>
        </authorList>
    </citation>
    <scope>NUCLEOTIDE SEQUENCE [LARGE SCALE GENOMIC DNA]</scope>
    <source>
        <strain evidence="1 2">XC_2019</strain>
        <tissue evidence="1">Muscle</tissue>
    </source>
</reference>
<dbReference type="EMBL" id="JAHRIN010034478">
    <property type="protein sequence ID" value="MEQ2203403.1"/>
    <property type="molecule type" value="Genomic_DNA"/>
</dbReference>